<dbReference type="GO" id="GO:0005737">
    <property type="term" value="C:cytoplasm"/>
    <property type="evidence" value="ECO:0007669"/>
    <property type="project" value="TreeGrafter"/>
</dbReference>
<dbReference type="Pfam" id="PF08245">
    <property type="entry name" value="Mur_ligase_M"/>
    <property type="match status" value="1"/>
</dbReference>
<dbReference type="STRING" id="980251.GCA_001642875_00365"/>
<evidence type="ECO:0000256" key="22">
    <source>
        <dbReference type="PIRNR" id="PIRNR001563"/>
    </source>
</evidence>
<evidence type="ECO:0000256" key="7">
    <source>
        <dbReference type="ARBA" id="ARBA00013025"/>
    </source>
</evidence>
<keyword evidence="12 22" id="KW-0067">ATP-binding</keyword>
<evidence type="ECO:0000256" key="11">
    <source>
        <dbReference type="ARBA" id="ARBA00022741"/>
    </source>
</evidence>
<dbReference type="GO" id="GO:0005524">
    <property type="term" value="F:ATP binding"/>
    <property type="evidence" value="ECO:0007669"/>
    <property type="project" value="UniProtKB-KW"/>
</dbReference>
<dbReference type="GO" id="GO:0004326">
    <property type="term" value="F:tetrahydrofolylpolyglutamate synthase activity"/>
    <property type="evidence" value="ECO:0007669"/>
    <property type="project" value="UniProtKB-EC"/>
</dbReference>
<evidence type="ECO:0000256" key="17">
    <source>
        <dbReference type="ARBA" id="ARBA00032510"/>
    </source>
</evidence>
<evidence type="ECO:0000256" key="19">
    <source>
        <dbReference type="ARBA" id="ARBA00047808"/>
    </source>
</evidence>
<evidence type="ECO:0000259" key="23">
    <source>
        <dbReference type="Pfam" id="PF02875"/>
    </source>
</evidence>
<evidence type="ECO:0000256" key="3">
    <source>
        <dbReference type="ARBA" id="ARBA00004799"/>
    </source>
</evidence>
<dbReference type="Proteomes" id="UP000322214">
    <property type="component" value="Chromosome"/>
</dbReference>
<dbReference type="InterPro" id="IPR001645">
    <property type="entry name" value="Folylpolyglutamate_synth"/>
</dbReference>
<evidence type="ECO:0000256" key="15">
    <source>
        <dbReference type="ARBA" id="ARBA00030048"/>
    </source>
</evidence>
<dbReference type="GO" id="GO:0008841">
    <property type="term" value="F:dihydrofolate synthase activity"/>
    <property type="evidence" value="ECO:0007669"/>
    <property type="project" value="UniProtKB-EC"/>
</dbReference>
<comment type="catalytic activity">
    <reaction evidence="19">
        <text>10-formyltetrahydrofolyl-(gamma-L-Glu)(n) + L-glutamate + ATP = 10-formyltetrahydrofolyl-(gamma-L-Glu)(n+1) + ADP + phosphate + H(+)</text>
        <dbReference type="Rhea" id="RHEA:51904"/>
        <dbReference type="Rhea" id="RHEA-COMP:13088"/>
        <dbReference type="Rhea" id="RHEA-COMP:14300"/>
        <dbReference type="ChEBI" id="CHEBI:15378"/>
        <dbReference type="ChEBI" id="CHEBI:29985"/>
        <dbReference type="ChEBI" id="CHEBI:30616"/>
        <dbReference type="ChEBI" id="CHEBI:43474"/>
        <dbReference type="ChEBI" id="CHEBI:134413"/>
        <dbReference type="ChEBI" id="CHEBI:456216"/>
        <dbReference type="EC" id="6.3.2.17"/>
    </reaction>
</comment>
<comment type="cofactor">
    <cofactor evidence="1">
        <name>Mg(2+)</name>
        <dbReference type="ChEBI" id="CHEBI:18420"/>
    </cofactor>
</comment>
<evidence type="ECO:0000256" key="8">
    <source>
        <dbReference type="ARBA" id="ARBA00019357"/>
    </source>
</evidence>
<evidence type="ECO:0000256" key="6">
    <source>
        <dbReference type="ARBA" id="ARBA00013023"/>
    </source>
</evidence>
<gene>
    <name evidence="25" type="ORF">MFFC18_13920</name>
</gene>
<name>A0A5B9PAL1_9BACT</name>
<evidence type="ECO:0000256" key="12">
    <source>
        <dbReference type="ARBA" id="ARBA00022840"/>
    </source>
</evidence>
<dbReference type="PIRSF" id="PIRSF001563">
    <property type="entry name" value="Folylpolyglu_synth"/>
    <property type="match status" value="1"/>
</dbReference>
<evidence type="ECO:0000313" key="25">
    <source>
        <dbReference type="EMBL" id="QEG21536.1"/>
    </source>
</evidence>
<evidence type="ECO:0000256" key="1">
    <source>
        <dbReference type="ARBA" id="ARBA00001946"/>
    </source>
</evidence>
<evidence type="ECO:0000256" key="14">
    <source>
        <dbReference type="ARBA" id="ARBA00022909"/>
    </source>
</evidence>
<comment type="pathway">
    <text evidence="3">Cofactor biosynthesis; tetrahydrofolate biosynthesis; 7,8-dihydrofolate from 2-amino-4-hydroxy-6-hydroxymethyl-7,8-dihydropteridine diphosphate and 4-aminobenzoate: step 2/2.</text>
</comment>
<dbReference type="RefSeq" id="WP_075083166.1">
    <property type="nucleotide sequence ID" value="NZ_CP042912.1"/>
</dbReference>
<evidence type="ECO:0000259" key="24">
    <source>
        <dbReference type="Pfam" id="PF08245"/>
    </source>
</evidence>
<evidence type="ECO:0000256" key="9">
    <source>
        <dbReference type="ARBA" id="ARBA00022598"/>
    </source>
</evidence>
<dbReference type="PANTHER" id="PTHR11136:SF0">
    <property type="entry name" value="DIHYDROFOLATE SYNTHETASE-RELATED"/>
    <property type="match status" value="1"/>
</dbReference>
<reference evidence="25 26" key="1">
    <citation type="submission" date="2019-08" db="EMBL/GenBank/DDBJ databases">
        <title>Deep-cultivation of Planctomycetes and their phenomic and genomic characterization uncovers novel biology.</title>
        <authorList>
            <person name="Wiegand S."/>
            <person name="Jogler M."/>
            <person name="Boedeker C."/>
            <person name="Pinto D."/>
            <person name="Vollmers J."/>
            <person name="Rivas-Marin E."/>
            <person name="Kohn T."/>
            <person name="Peeters S.H."/>
            <person name="Heuer A."/>
            <person name="Rast P."/>
            <person name="Oberbeckmann S."/>
            <person name="Bunk B."/>
            <person name="Jeske O."/>
            <person name="Meyerdierks A."/>
            <person name="Storesund J.E."/>
            <person name="Kallscheuer N."/>
            <person name="Luecker S."/>
            <person name="Lage O.M."/>
            <person name="Pohl T."/>
            <person name="Merkel B.J."/>
            <person name="Hornburger P."/>
            <person name="Mueller R.-W."/>
            <person name="Bruemmer F."/>
            <person name="Labrenz M."/>
            <person name="Spormann A.M."/>
            <person name="Op den Camp H."/>
            <person name="Overmann J."/>
            <person name="Amann R."/>
            <person name="Jetten M.S.M."/>
            <person name="Mascher T."/>
            <person name="Medema M.H."/>
            <person name="Devos D.P."/>
            <person name="Kaster A.-K."/>
            <person name="Ovreas L."/>
            <person name="Rohde M."/>
            <person name="Galperin M.Y."/>
            <person name="Jogler C."/>
        </authorList>
    </citation>
    <scope>NUCLEOTIDE SEQUENCE [LARGE SCALE GENOMIC DNA]</scope>
    <source>
        <strain evidence="25 26">FC18</strain>
    </source>
</reference>
<dbReference type="Gene3D" id="3.90.190.20">
    <property type="entry name" value="Mur ligase, C-terminal domain"/>
    <property type="match status" value="1"/>
</dbReference>
<dbReference type="InterPro" id="IPR004101">
    <property type="entry name" value="Mur_ligase_C"/>
</dbReference>
<dbReference type="InterPro" id="IPR036565">
    <property type="entry name" value="Mur-like_cat_sf"/>
</dbReference>
<dbReference type="GO" id="GO:0046872">
    <property type="term" value="F:metal ion binding"/>
    <property type="evidence" value="ECO:0007669"/>
    <property type="project" value="UniProtKB-KW"/>
</dbReference>
<sequence>MNDSTSTRLARQLSELYQRVNYERQSTAGPRSFKLQTMHDLMHRLGHPHQFAPVIHVAGTKGKGSVSKMTGEILRHAGLRTGIYSSPHLERINQRIAVDDQLISDDQLSDVLDQIQPAIESLDEEFAARNERGLTFFEIITAAGFQHFANSKVDAVVLEVGLGGRLDSTNVCQPAVSVITNISLDHTKQLGDTIAKIATEKAGIIKPGVPVVSGALHPEAMEVIADVAADRGAHLFQLDRDMRTVRESHRTFRCEGSTREPFEVTELECKMPGDHQRANAALAITACKILVDQGWEISDDQIRSGIASAMLPGRTEILSREPFVMMDMAHNGASADALIQTLIAEVSPESRKRFLVATTRDKDTAEIIEPLVATADELILTRYQENPRGKPIVELSAAVEESISRRRDLGQRFPDVQICETPRLAWQYLLDSLEQKDAICVAGSAFLVAELRPDVMAWLAQK</sequence>
<comment type="catalytic activity">
    <reaction evidence="20">
        <text>(6R)-5,10-methylenetetrahydrofolyl-(gamma-L-Glu)(n) + L-glutamate + ATP = (6R)-5,10-methylenetetrahydrofolyl-(gamma-L-Glu)(n+1) + ADP + phosphate + H(+)</text>
        <dbReference type="Rhea" id="RHEA:51912"/>
        <dbReference type="Rhea" id="RHEA-COMP:13257"/>
        <dbReference type="Rhea" id="RHEA-COMP:13258"/>
        <dbReference type="ChEBI" id="CHEBI:15378"/>
        <dbReference type="ChEBI" id="CHEBI:29985"/>
        <dbReference type="ChEBI" id="CHEBI:30616"/>
        <dbReference type="ChEBI" id="CHEBI:43474"/>
        <dbReference type="ChEBI" id="CHEBI:136572"/>
        <dbReference type="ChEBI" id="CHEBI:456216"/>
        <dbReference type="EC" id="6.3.2.17"/>
    </reaction>
</comment>
<keyword evidence="13" id="KW-0460">Magnesium</keyword>
<evidence type="ECO:0000256" key="13">
    <source>
        <dbReference type="ARBA" id="ARBA00022842"/>
    </source>
</evidence>
<comment type="pathway">
    <text evidence="4">Cofactor biosynthesis; tetrahydrofolylpolyglutamate biosynthesis.</text>
</comment>
<keyword evidence="9 22" id="KW-0436">Ligase</keyword>
<comment type="catalytic activity">
    <reaction evidence="21">
        <text>7,8-dihydropteroate + L-glutamate + ATP = 7,8-dihydrofolate + ADP + phosphate + H(+)</text>
        <dbReference type="Rhea" id="RHEA:23584"/>
        <dbReference type="ChEBI" id="CHEBI:15378"/>
        <dbReference type="ChEBI" id="CHEBI:17839"/>
        <dbReference type="ChEBI" id="CHEBI:29985"/>
        <dbReference type="ChEBI" id="CHEBI:30616"/>
        <dbReference type="ChEBI" id="CHEBI:43474"/>
        <dbReference type="ChEBI" id="CHEBI:57451"/>
        <dbReference type="ChEBI" id="CHEBI:456216"/>
        <dbReference type="EC" id="6.3.2.12"/>
    </reaction>
</comment>
<dbReference type="InterPro" id="IPR013221">
    <property type="entry name" value="Mur_ligase_cen"/>
</dbReference>
<dbReference type="EC" id="6.3.2.17" evidence="7"/>
<evidence type="ECO:0000256" key="18">
    <source>
        <dbReference type="ARBA" id="ARBA00047493"/>
    </source>
</evidence>
<dbReference type="GO" id="GO:0046656">
    <property type="term" value="P:folic acid biosynthetic process"/>
    <property type="evidence" value="ECO:0007669"/>
    <property type="project" value="UniProtKB-KW"/>
</dbReference>
<protein>
    <recommendedName>
        <fullName evidence="8">Dihydrofolate synthase/folylpolyglutamate synthase</fullName>
        <ecNumber evidence="6">6.3.2.12</ecNumber>
        <ecNumber evidence="7">6.3.2.17</ecNumber>
    </recommendedName>
    <alternativeName>
        <fullName evidence="17">Folylpoly-gamma-glutamate synthetase-dihydrofolate synthetase</fullName>
    </alternativeName>
    <alternativeName>
        <fullName evidence="15">Folylpolyglutamate synthetase</fullName>
    </alternativeName>
    <alternativeName>
        <fullName evidence="16">Tetrahydrofolylpolyglutamate synthase</fullName>
    </alternativeName>
</protein>
<dbReference type="FunFam" id="3.40.1190.10:FF:000011">
    <property type="entry name" value="Folylpolyglutamate synthase/dihydrofolate synthase"/>
    <property type="match status" value="1"/>
</dbReference>
<dbReference type="Gene3D" id="3.40.1190.10">
    <property type="entry name" value="Mur-like, catalytic domain"/>
    <property type="match status" value="1"/>
</dbReference>
<evidence type="ECO:0000313" key="26">
    <source>
        <dbReference type="Proteomes" id="UP000322214"/>
    </source>
</evidence>
<dbReference type="EC" id="6.3.2.12" evidence="6"/>
<comment type="similarity">
    <text evidence="5 22">Belongs to the folylpolyglutamate synthase family.</text>
</comment>
<evidence type="ECO:0000256" key="5">
    <source>
        <dbReference type="ARBA" id="ARBA00008276"/>
    </source>
</evidence>
<accession>A0A5B9PAL1</accession>
<dbReference type="AlphaFoldDB" id="A0A5B9PAL1"/>
<dbReference type="EMBL" id="CP042912">
    <property type="protein sequence ID" value="QEG21536.1"/>
    <property type="molecule type" value="Genomic_DNA"/>
</dbReference>
<dbReference type="NCBIfam" id="TIGR01499">
    <property type="entry name" value="folC"/>
    <property type="match status" value="1"/>
</dbReference>
<feature type="domain" description="Mur ligase central" evidence="24">
    <location>
        <begin position="57"/>
        <end position="286"/>
    </location>
</feature>
<keyword evidence="14" id="KW-0289">Folate biosynthesis</keyword>
<dbReference type="SUPFAM" id="SSF53623">
    <property type="entry name" value="MurD-like peptide ligases, catalytic domain"/>
    <property type="match status" value="1"/>
</dbReference>
<dbReference type="Pfam" id="PF02875">
    <property type="entry name" value="Mur_ligase_C"/>
    <property type="match status" value="1"/>
</dbReference>
<comment type="function">
    <text evidence="2">Functions in two distinct reactions of the de novo folate biosynthetic pathway. Catalyzes the addition of a glutamate residue to dihydropteroate (7,8-dihydropteroate or H2Pte) to form dihydrofolate (7,8-dihydrofolate monoglutamate or H2Pte-Glu). Also catalyzes successive additions of L-glutamate to tetrahydrofolate or 10-formyltetrahydrofolate or 5,10-methylenetetrahydrofolate, leading to folylpolyglutamate derivatives.</text>
</comment>
<dbReference type="InterPro" id="IPR036615">
    <property type="entry name" value="Mur_ligase_C_dom_sf"/>
</dbReference>
<feature type="domain" description="Mur ligase C-terminal" evidence="23">
    <location>
        <begin position="313"/>
        <end position="444"/>
    </location>
</feature>
<keyword evidence="10" id="KW-0479">Metal-binding</keyword>
<evidence type="ECO:0000256" key="16">
    <source>
        <dbReference type="ARBA" id="ARBA00030592"/>
    </source>
</evidence>
<organism evidence="25 26">
    <name type="scientific">Mariniblastus fucicola</name>
    <dbReference type="NCBI Taxonomy" id="980251"/>
    <lineage>
        <taxon>Bacteria</taxon>
        <taxon>Pseudomonadati</taxon>
        <taxon>Planctomycetota</taxon>
        <taxon>Planctomycetia</taxon>
        <taxon>Pirellulales</taxon>
        <taxon>Pirellulaceae</taxon>
        <taxon>Mariniblastus</taxon>
    </lineage>
</organism>
<dbReference type="PANTHER" id="PTHR11136">
    <property type="entry name" value="FOLYLPOLYGLUTAMATE SYNTHASE-RELATED"/>
    <property type="match status" value="1"/>
</dbReference>
<evidence type="ECO:0000256" key="4">
    <source>
        <dbReference type="ARBA" id="ARBA00005150"/>
    </source>
</evidence>
<keyword evidence="11 22" id="KW-0547">Nucleotide-binding</keyword>
<evidence type="ECO:0000256" key="21">
    <source>
        <dbReference type="ARBA" id="ARBA00049161"/>
    </source>
</evidence>
<evidence type="ECO:0000256" key="2">
    <source>
        <dbReference type="ARBA" id="ARBA00002714"/>
    </source>
</evidence>
<comment type="catalytic activity">
    <reaction evidence="18">
        <text>(6S)-5,6,7,8-tetrahydrofolyl-(gamma-L-Glu)(n) + L-glutamate + ATP = (6S)-5,6,7,8-tetrahydrofolyl-(gamma-L-Glu)(n+1) + ADP + phosphate + H(+)</text>
        <dbReference type="Rhea" id="RHEA:10580"/>
        <dbReference type="Rhea" id="RHEA-COMP:14738"/>
        <dbReference type="Rhea" id="RHEA-COMP:14740"/>
        <dbReference type="ChEBI" id="CHEBI:15378"/>
        <dbReference type="ChEBI" id="CHEBI:29985"/>
        <dbReference type="ChEBI" id="CHEBI:30616"/>
        <dbReference type="ChEBI" id="CHEBI:43474"/>
        <dbReference type="ChEBI" id="CHEBI:141005"/>
        <dbReference type="ChEBI" id="CHEBI:456216"/>
        <dbReference type="EC" id="6.3.2.17"/>
    </reaction>
</comment>
<evidence type="ECO:0000256" key="20">
    <source>
        <dbReference type="ARBA" id="ARBA00049035"/>
    </source>
</evidence>
<evidence type="ECO:0000256" key="10">
    <source>
        <dbReference type="ARBA" id="ARBA00022723"/>
    </source>
</evidence>
<keyword evidence="26" id="KW-1185">Reference proteome</keyword>
<dbReference type="SUPFAM" id="SSF53244">
    <property type="entry name" value="MurD-like peptide ligases, peptide-binding domain"/>
    <property type="match status" value="1"/>
</dbReference>
<dbReference type="KEGG" id="mff:MFFC18_13920"/>
<proteinExistence type="inferred from homology"/>